<evidence type="ECO:0000313" key="2">
    <source>
        <dbReference type="Proteomes" id="UP000094379"/>
    </source>
</evidence>
<protein>
    <submittedName>
        <fullName evidence="1">Uncharacterized protein</fullName>
    </submittedName>
</protein>
<evidence type="ECO:0000313" key="1">
    <source>
        <dbReference type="EMBL" id="ODN66671.1"/>
    </source>
</evidence>
<gene>
    <name evidence="1" type="ORF">A9E74_01622</name>
</gene>
<dbReference type="PATRIC" id="fig|291169.3.peg.1631"/>
<name>A0A1E3GTH2_9GAMM</name>
<dbReference type="EMBL" id="MCRI01000015">
    <property type="protein sequence ID" value="ODN66671.1"/>
    <property type="molecule type" value="Genomic_DNA"/>
</dbReference>
<dbReference type="STRING" id="291169.A9E74_01622"/>
<dbReference type="AlphaFoldDB" id="A0A1E3GTH2"/>
<reference evidence="1 2" key="1">
    <citation type="submission" date="2016-07" db="EMBL/GenBank/DDBJ databases">
        <title>Draft Genome Sequence of Methylophaga muralis Bur 1.</title>
        <authorList>
            <person name="Vasilenko O.V."/>
            <person name="Doronina N.V."/>
            <person name="Shmareva M.N."/>
            <person name="Tarlachkov S.V."/>
            <person name="Mustakhimov I."/>
            <person name="Trotsenko Y.A."/>
        </authorList>
    </citation>
    <scope>NUCLEOTIDE SEQUENCE [LARGE SCALE GENOMIC DNA]</scope>
    <source>
        <strain evidence="1 2">Bur 1</strain>
    </source>
</reference>
<sequence length="88" mass="10395">MNANRAERAETWCEAVILAANEQLESMYRQHASACLALQISRNYRLLLTHNEHPLKKQHWRALSQRWLLSYQLHRGQQRGLPDMLESL</sequence>
<comment type="caution">
    <text evidence="1">The sequence shown here is derived from an EMBL/GenBank/DDBJ whole genome shotgun (WGS) entry which is preliminary data.</text>
</comment>
<proteinExistence type="predicted"/>
<dbReference type="RefSeq" id="WP_069296082.1">
    <property type="nucleotide sequence ID" value="NZ_MCRI01000015.1"/>
</dbReference>
<keyword evidence="2" id="KW-1185">Reference proteome</keyword>
<organism evidence="1 2">
    <name type="scientific">Methylophaga muralis</name>
    <dbReference type="NCBI Taxonomy" id="291169"/>
    <lineage>
        <taxon>Bacteria</taxon>
        <taxon>Pseudomonadati</taxon>
        <taxon>Pseudomonadota</taxon>
        <taxon>Gammaproteobacteria</taxon>
        <taxon>Thiotrichales</taxon>
        <taxon>Piscirickettsiaceae</taxon>
        <taxon>Methylophaga</taxon>
    </lineage>
</organism>
<accession>A0A1E3GTH2</accession>
<dbReference type="Proteomes" id="UP000094379">
    <property type="component" value="Unassembled WGS sequence"/>
</dbReference>